<dbReference type="GO" id="GO:0016579">
    <property type="term" value="P:protein deubiquitination"/>
    <property type="evidence" value="ECO:0007669"/>
    <property type="project" value="InterPro"/>
</dbReference>
<dbReference type="InterPro" id="IPR001394">
    <property type="entry name" value="Peptidase_C19_UCH"/>
</dbReference>
<dbReference type="GO" id="GO:0005634">
    <property type="term" value="C:nucleus"/>
    <property type="evidence" value="ECO:0007669"/>
    <property type="project" value="TreeGrafter"/>
</dbReference>
<dbReference type="AlphaFoldDB" id="A0AAN7PBQ2"/>
<comment type="caution">
    <text evidence="4">The sequence shown here is derived from an EMBL/GenBank/DDBJ whole genome shotgun (WGS) entry which is preliminary data.</text>
</comment>
<dbReference type="Proteomes" id="UP001353858">
    <property type="component" value="Unassembled WGS sequence"/>
</dbReference>
<evidence type="ECO:0000313" key="5">
    <source>
        <dbReference type="Proteomes" id="UP001353858"/>
    </source>
</evidence>
<dbReference type="InterPro" id="IPR028889">
    <property type="entry name" value="USP"/>
</dbReference>
<dbReference type="SUPFAM" id="SSF54001">
    <property type="entry name" value="Cysteine proteinases"/>
    <property type="match status" value="1"/>
</dbReference>
<dbReference type="InterPro" id="IPR018200">
    <property type="entry name" value="USP_CS"/>
</dbReference>
<name>A0AAN7PBQ2_9COLE</name>
<accession>A0AAN7PBQ2</accession>
<protein>
    <recommendedName>
        <fullName evidence="3">USP domain-containing protein</fullName>
    </recommendedName>
</protein>
<proteinExistence type="inferred from homology"/>
<dbReference type="PROSITE" id="PS00973">
    <property type="entry name" value="USP_2"/>
    <property type="match status" value="1"/>
</dbReference>
<dbReference type="Pfam" id="PF00443">
    <property type="entry name" value="UCH"/>
    <property type="match status" value="1"/>
</dbReference>
<feature type="region of interest" description="Disordered" evidence="2">
    <location>
        <begin position="298"/>
        <end position="324"/>
    </location>
</feature>
<evidence type="ECO:0000256" key="2">
    <source>
        <dbReference type="SAM" id="MobiDB-lite"/>
    </source>
</evidence>
<evidence type="ECO:0000313" key="4">
    <source>
        <dbReference type="EMBL" id="KAK4881198.1"/>
    </source>
</evidence>
<comment type="similarity">
    <text evidence="1">Belongs to the peptidase C19 family.</text>
</comment>
<feature type="domain" description="USP" evidence="3">
    <location>
        <begin position="107"/>
        <end position="636"/>
    </location>
</feature>
<feature type="compositionally biased region" description="Low complexity" evidence="2">
    <location>
        <begin position="165"/>
        <end position="177"/>
    </location>
</feature>
<dbReference type="InterPro" id="IPR050164">
    <property type="entry name" value="Peptidase_C19"/>
</dbReference>
<sequence length="643" mass="72899">MYHYSTANNSTRVDLRLFILLNYTCLVKKMTVLEDEVNYARNKLSLKKSTKELRNKQEKEQHLKRKNSNIESNPTKKLAVGRMLNGYRTNENHYRTTGDASQECPVATLSNMGNTCFLNSVLYTLRFAPTFLHNLHHLIGDLALVNSRLNQNKAKSSSLGRNVGSISGPSSRSTSSKDLLSLGNLDIIPKSKVQVVTEKLHELFVTMHNLELKDSGDPYQPLAFLQAVRDANYIFEGNHQQDAHELLVYLLDNIRETCDFLSQIVENQPNLLNDPEISQTSSSNKLWNVRRSWKTKKKEKNHKDLINEEHSDSSTNADGEDRTLPDNLEKFKKKIGYNFVAEDFEGITLRRTKCLECEGITERKEPFYDIPVPIMINDEDCKADPNDIYRKACVTSEKLCDSNKYLCDNCKRYNEASREVLFEKLPNIMVLQLKRFTTTAAGVQKVNSYLPTPLKLDCFCESCCQLQSDLLLHRYELCCVIMHLGATMASGHYIAYVKITDHYKNYTDCTRDLPRGTLSASSSEKSLNILKLLKPKALSSSIIENKNGIIASKSGGGIGICKSIDCCGIKLNKNVVENVVNSYGKKHGTTNNVQEDMWLECDDDNVRPISNKEFQELLGYKASSTSTPYLLFYTKITDSTVNE</sequence>
<feature type="compositionally biased region" description="Basic and acidic residues" evidence="2">
    <location>
        <begin position="301"/>
        <end position="312"/>
    </location>
</feature>
<dbReference type="InterPro" id="IPR038765">
    <property type="entry name" value="Papain-like_cys_pep_sf"/>
</dbReference>
<dbReference type="PROSITE" id="PS50235">
    <property type="entry name" value="USP_3"/>
    <property type="match status" value="1"/>
</dbReference>
<feature type="compositionally biased region" description="Basic and acidic residues" evidence="2">
    <location>
        <begin position="52"/>
        <end position="61"/>
    </location>
</feature>
<dbReference type="Gene3D" id="3.90.70.10">
    <property type="entry name" value="Cysteine proteinases"/>
    <property type="match status" value="1"/>
</dbReference>
<dbReference type="PANTHER" id="PTHR24006:SF905">
    <property type="entry name" value="UBIQUITIN CARBOXYL-TERMINAL HYDROLASE 1"/>
    <property type="match status" value="1"/>
</dbReference>
<dbReference type="GO" id="GO:0005829">
    <property type="term" value="C:cytosol"/>
    <property type="evidence" value="ECO:0007669"/>
    <property type="project" value="TreeGrafter"/>
</dbReference>
<gene>
    <name evidence="4" type="ORF">RN001_004517</name>
</gene>
<dbReference type="PANTHER" id="PTHR24006">
    <property type="entry name" value="UBIQUITIN CARBOXYL-TERMINAL HYDROLASE"/>
    <property type="match status" value="1"/>
</dbReference>
<organism evidence="4 5">
    <name type="scientific">Aquatica leii</name>
    <dbReference type="NCBI Taxonomy" id="1421715"/>
    <lineage>
        <taxon>Eukaryota</taxon>
        <taxon>Metazoa</taxon>
        <taxon>Ecdysozoa</taxon>
        <taxon>Arthropoda</taxon>
        <taxon>Hexapoda</taxon>
        <taxon>Insecta</taxon>
        <taxon>Pterygota</taxon>
        <taxon>Neoptera</taxon>
        <taxon>Endopterygota</taxon>
        <taxon>Coleoptera</taxon>
        <taxon>Polyphaga</taxon>
        <taxon>Elateriformia</taxon>
        <taxon>Elateroidea</taxon>
        <taxon>Lampyridae</taxon>
        <taxon>Luciolinae</taxon>
        <taxon>Aquatica</taxon>
    </lineage>
</organism>
<reference evidence="5" key="1">
    <citation type="submission" date="2023-01" db="EMBL/GenBank/DDBJ databases">
        <title>Key to firefly adult light organ development and bioluminescence: homeobox transcription factors regulate luciferase expression and transportation to peroxisome.</title>
        <authorList>
            <person name="Fu X."/>
        </authorList>
    </citation>
    <scope>NUCLEOTIDE SEQUENCE [LARGE SCALE GENOMIC DNA]</scope>
</reference>
<feature type="region of interest" description="Disordered" evidence="2">
    <location>
        <begin position="154"/>
        <end position="177"/>
    </location>
</feature>
<evidence type="ECO:0000256" key="1">
    <source>
        <dbReference type="ARBA" id="ARBA00009085"/>
    </source>
</evidence>
<keyword evidence="5" id="KW-1185">Reference proteome</keyword>
<dbReference type="GO" id="GO:0004843">
    <property type="term" value="F:cysteine-type deubiquitinase activity"/>
    <property type="evidence" value="ECO:0007669"/>
    <property type="project" value="InterPro"/>
</dbReference>
<evidence type="ECO:0000259" key="3">
    <source>
        <dbReference type="PROSITE" id="PS50235"/>
    </source>
</evidence>
<dbReference type="EMBL" id="JARPUR010000002">
    <property type="protein sequence ID" value="KAK4881198.1"/>
    <property type="molecule type" value="Genomic_DNA"/>
</dbReference>
<feature type="region of interest" description="Disordered" evidence="2">
    <location>
        <begin position="52"/>
        <end position="74"/>
    </location>
</feature>